<dbReference type="Proteomes" id="UP000272503">
    <property type="component" value="Unassembled WGS sequence"/>
</dbReference>
<evidence type="ECO:0000313" key="2">
    <source>
        <dbReference type="Proteomes" id="UP000272503"/>
    </source>
</evidence>
<dbReference type="AlphaFoldDB" id="A0A3L6ZX16"/>
<evidence type="ECO:0000313" key="1">
    <source>
        <dbReference type="EMBL" id="RLP72314.1"/>
    </source>
</evidence>
<accession>A0A3L6ZX16</accession>
<dbReference type="RefSeq" id="WP_121649838.1">
    <property type="nucleotide sequence ID" value="NZ_RCUX01000018.1"/>
</dbReference>
<proteinExistence type="predicted"/>
<name>A0A3L6ZX16_9MICO</name>
<sequence length="161" mass="18382">MDAKFVLESLRRKYPLAAIVPELTIEDFDLPDSGMLTDALYTPQGHVPEGHKYERRIDALMFESLVRTAIEIKVSKADFNRDTYWKRRAWQQVTHRFVYVVPHDLDVMPPHGCGLWKVGEDGSIVVVKKAIVSRTPDPLPQIVTQRIAYRAAAHKWEAGGE</sequence>
<dbReference type="OrthoDB" id="4762742at2"/>
<comment type="caution">
    <text evidence="1">The sequence shown here is derived from an EMBL/GenBank/DDBJ whole genome shotgun (WGS) entry which is preliminary data.</text>
</comment>
<dbReference type="EMBL" id="RCUX01000018">
    <property type="protein sequence ID" value="RLP72314.1"/>
    <property type="molecule type" value="Genomic_DNA"/>
</dbReference>
<organism evidence="1 2">
    <name type="scientific">Mycetocola tolaasinivorans</name>
    <dbReference type="NCBI Taxonomy" id="76635"/>
    <lineage>
        <taxon>Bacteria</taxon>
        <taxon>Bacillati</taxon>
        <taxon>Actinomycetota</taxon>
        <taxon>Actinomycetes</taxon>
        <taxon>Micrococcales</taxon>
        <taxon>Microbacteriaceae</taxon>
        <taxon>Mycetocola</taxon>
    </lineage>
</organism>
<reference evidence="1 2" key="1">
    <citation type="submission" date="2018-10" db="EMBL/GenBank/DDBJ databases">
        <authorList>
            <person name="Li J."/>
        </authorList>
    </citation>
    <scope>NUCLEOTIDE SEQUENCE [LARGE SCALE GENOMIC DNA]</scope>
    <source>
        <strain evidence="1 2">IF 016277</strain>
    </source>
</reference>
<gene>
    <name evidence="1" type="ORF">D9V32_15585</name>
</gene>
<keyword evidence="2" id="KW-1185">Reference proteome</keyword>
<evidence type="ECO:0008006" key="3">
    <source>
        <dbReference type="Google" id="ProtNLM"/>
    </source>
</evidence>
<protein>
    <recommendedName>
        <fullName evidence="3">MmcB family DNA repair protein</fullName>
    </recommendedName>
</protein>